<dbReference type="PANTHER" id="PTHR47424:SF3">
    <property type="entry name" value="REGULATORY PROTEIN GAL4"/>
    <property type="match status" value="1"/>
</dbReference>
<dbReference type="GO" id="GO:0005634">
    <property type="term" value="C:nucleus"/>
    <property type="evidence" value="ECO:0007669"/>
    <property type="project" value="TreeGrafter"/>
</dbReference>
<dbReference type="GO" id="GO:0000978">
    <property type="term" value="F:RNA polymerase II cis-regulatory region sequence-specific DNA binding"/>
    <property type="evidence" value="ECO:0007669"/>
    <property type="project" value="TreeGrafter"/>
</dbReference>
<dbReference type="GO" id="GO:0008270">
    <property type="term" value="F:zinc ion binding"/>
    <property type="evidence" value="ECO:0007669"/>
    <property type="project" value="InterPro"/>
</dbReference>
<reference evidence="6" key="1">
    <citation type="journal article" date="2019" name="Beilstein J. Org. Chem.">
        <title>Nanangenines: drimane sesquiterpenoids as the dominant metabolite cohort of a novel Australian fungus, Aspergillus nanangensis.</title>
        <authorList>
            <person name="Lacey H.J."/>
            <person name="Gilchrist C.L.M."/>
            <person name="Crombie A."/>
            <person name="Kalaitzis J.A."/>
            <person name="Vuong D."/>
            <person name="Rutledge P.J."/>
            <person name="Turner P."/>
            <person name="Pitt J.I."/>
            <person name="Lacey E."/>
            <person name="Chooi Y.H."/>
            <person name="Piggott A.M."/>
        </authorList>
    </citation>
    <scope>NUCLEOTIDE SEQUENCE</scope>
    <source>
        <strain evidence="6">MST-FP2251</strain>
    </source>
</reference>
<keyword evidence="1" id="KW-0805">Transcription regulation</keyword>
<dbReference type="GO" id="GO:0000981">
    <property type="term" value="F:DNA-binding transcription factor activity, RNA polymerase II-specific"/>
    <property type="evidence" value="ECO:0007669"/>
    <property type="project" value="TreeGrafter"/>
</dbReference>
<dbReference type="InterPro" id="IPR007219">
    <property type="entry name" value="XnlR_reg_dom"/>
</dbReference>
<dbReference type="Pfam" id="PF04082">
    <property type="entry name" value="Fungal_trans"/>
    <property type="match status" value="1"/>
</dbReference>
<evidence type="ECO:0000259" key="5">
    <source>
        <dbReference type="SMART" id="SM00906"/>
    </source>
</evidence>
<feature type="domain" description="Xylanolytic transcriptional activator regulatory" evidence="5">
    <location>
        <begin position="247"/>
        <end position="321"/>
    </location>
</feature>
<evidence type="ECO:0000256" key="1">
    <source>
        <dbReference type="ARBA" id="ARBA00023015"/>
    </source>
</evidence>
<protein>
    <recommendedName>
        <fullName evidence="5">Xylanolytic transcriptional activator regulatory domain-containing protein</fullName>
    </recommendedName>
</protein>
<evidence type="ECO:0000256" key="4">
    <source>
        <dbReference type="ARBA" id="ARBA00023242"/>
    </source>
</evidence>
<dbReference type="GO" id="GO:0000435">
    <property type="term" value="P:positive regulation of transcription from RNA polymerase II promoter by galactose"/>
    <property type="evidence" value="ECO:0007669"/>
    <property type="project" value="TreeGrafter"/>
</dbReference>
<name>A0AAD4GQD9_ASPNN</name>
<evidence type="ECO:0000313" key="7">
    <source>
        <dbReference type="Proteomes" id="UP001194746"/>
    </source>
</evidence>
<keyword evidence="2" id="KW-0238">DNA-binding</keyword>
<dbReference type="AlphaFoldDB" id="A0AAD4GQD9"/>
<dbReference type="GO" id="GO:0006351">
    <property type="term" value="P:DNA-templated transcription"/>
    <property type="evidence" value="ECO:0007669"/>
    <property type="project" value="InterPro"/>
</dbReference>
<keyword evidence="4" id="KW-0539">Nucleus</keyword>
<dbReference type="CDD" id="cd12148">
    <property type="entry name" value="fungal_TF_MHR"/>
    <property type="match status" value="1"/>
</dbReference>
<dbReference type="EMBL" id="VCAU01000097">
    <property type="protein sequence ID" value="KAF9885370.1"/>
    <property type="molecule type" value="Genomic_DNA"/>
</dbReference>
<dbReference type="Proteomes" id="UP001194746">
    <property type="component" value="Unassembled WGS sequence"/>
</dbReference>
<keyword evidence="3" id="KW-0804">Transcription</keyword>
<gene>
    <name evidence="6" type="ORF">FE257_012987</name>
</gene>
<accession>A0AAD4GQD9</accession>
<sequence>MKYAKEACSECKRRKIKVWPLSVRKRKACSNSLSVDSVAARNHVAANKPPERIHAEIAEPSVEDLGLGNMPISDHPADILNALGTFPFTSAQQHELGLDTPLTRLGSVWSRLHAEPKLGLLLKCGFDELEFFYPCIDRTDFYNRLSKILPRSNVIYEGGTCEIPQAEYRALAAMVCRLLSIAVFLGAGADSHEQGDGHYLKASWSWHLECQKLLSDSSAYDCPSFDIIRAYLLEVSYMTMVQRRRDASKAIAIAVDLAFCMGLNNEEAWSTNTTREKEHLRLLWWTVFHLDRRVGLMVHRPYLIRDADFAVAEMTAQSRDVYCDFSPSAGNFTEKDLASPLTEDWFDYFLFSVKWSKIATQAWDKFFTLRSSKSFDSDNLEVIDALLLKLKHDLPSSLTWDAKRLPLYIASGECDRAFRLQLIIFERINMLRLIVHSRCSQYAGAASTNCEHSTSVHTLGITENMATTVIDSIVDYLTARNGARPWTTYCSMLLAEATTLVTPVVKRQHEATHTTYEVIASIERAKECLQALVAFKFHAVDLACQRLSFILDGVNPGQAMNTMGVTLGHGTLYDDYETIDMFGFAWEDCPGDLEDIIF</sequence>
<evidence type="ECO:0000313" key="6">
    <source>
        <dbReference type="EMBL" id="KAF9885370.1"/>
    </source>
</evidence>
<evidence type="ECO:0000256" key="2">
    <source>
        <dbReference type="ARBA" id="ARBA00023125"/>
    </source>
</evidence>
<evidence type="ECO:0000256" key="3">
    <source>
        <dbReference type="ARBA" id="ARBA00023163"/>
    </source>
</evidence>
<proteinExistence type="predicted"/>
<reference evidence="6" key="2">
    <citation type="submission" date="2020-02" db="EMBL/GenBank/DDBJ databases">
        <authorList>
            <person name="Gilchrist C.L.M."/>
            <person name="Chooi Y.-H."/>
        </authorList>
    </citation>
    <scope>NUCLEOTIDE SEQUENCE</scope>
    <source>
        <strain evidence="6">MST-FP2251</strain>
    </source>
</reference>
<dbReference type="InterPro" id="IPR051127">
    <property type="entry name" value="Fungal_SecMet_Regulators"/>
</dbReference>
<comment type="caution">
    <text evidence="6">The sequence shown here is derived from an EMBL/GenBank/DDBJ whole genome shotgun (WGS) entry which is preliminary data.</text>
</comment>
<dbReference type="SMART" id="SM00906">
    <property type="entry name" value="Fungal_trans"/>
    <property type="match status" value="1"/>
</dbReference>
<dbReference type="PANTHER" id="PTHR47424">
    <property type="entry name" value="REGULATORY PROTEIN GAL4"/>
    <property type="match status" value="1"/>
</dbReference>
<keyword evidence="7" id="KW-1185">Reference proteome</keyword>
<organism evidence="6 7">
    <name type="scientific">Aspergillus nanangensis</name>
    <dbReference type="NCBI Taxonomy" id="2582783"/>
    <lineage>
        <taxon>Eukaryota</taxon>
        <taxon>Fungi</taxon>
        <taxon>Dikarya</taxon>
        <taxon>Ascomycota</taxon>
        <taxon>Pezizomycotina</taxon>
        <taxon>Eurotiomycetes</taxon>
        <taxon>Eurotiomycetidae</taxon>
        <taxon>Eurotiales</taxon>
        <taxon>Aspergillaceae</taxon>
        <taxon>Aspergillus</taxon>
        <taxon>Aspergillus subgen. Circumdati</taxon>
    </lineage>
</organism>